<feature type="compositionally biased region" description="Polar residues" evidence="1">
    <location>
        <begin position="23"/>
        <end position="36"/>
    </location>
</feature>
<proteinExistence type="predicted"/>
<dbReference type="Proteomes" id="UP000799536">
    <property type="component" value="Unassembled WGS sequence"/>
</dbReference>
<protein>
    <submittedName>
        <fullName evidence="2">Uncharacterized protein</fullName>
    </submittedName>
</protein>
<gene>
    <name evidence="2" type="ORF">GQ43DRAFT_6554</name>
</gene>
<feature type="region of interest" description="Disordered" evidence="1">
    <location>
        <begin position="23"/>
        <end position="49"/>
    </location>
</feature>
<dbReference type="AlphaFoldDB" id="A0A9P4JS23"/>
<dbReference type="EMBL" id="ML993946">
    <property type="protein sequence ID" value="KAF2202182.1"/>
    <property type="molecule type" value="Genomic_DNA"/>
</dbReference>
<name>A0A9P4JS23_9PLEO</name>
<feature type="region of interest" description="Disordered" evidence="1">
    <location>
        <begin position="96"/>
        <end position="117"/>
    </location>
</feature>
<evidence type="ECO:0000313" key="3">
    <source>
        <dbReference type="Proteomes" id="UP000799536"/>
    </source>
</evidence>
<sequence length="185" mass="20798">MANWPRSALGPMDYISSIQRNQLVSNPGRQPKTHLSSLGPVVPSAGRNRFFSEPASPVAEYTPALGPISPPPSADIPQDITSPYKPYKSCFEASDQANAHRISARRPPKPKDSNFEQTKQRLREYWARAIYKSIVDASSVNDLPTSTQYKRFVTTAAYEQEDFEAAAHKVFDRALDVYERGWQRP</sequence>
<dbReference type="OrthoDB" id="3786709at2759"/>
<reference evidence="2" key="1">
    <citation type="journal article" date="2020" name="Stud. Mycol.">
        <title>101 Dothideomycetes genomes: a test case for predicting lifestyles and emergence of pathogens.</title>
        <authorList>
            <person name="Haridas S."/>
            <person name="Albert R."/>
            <person name="Binder M."/>
            <person name="Bloem J."/>
            <person name="Labutti K."/>
            <person name="Salamov A."/>
            <person name="Andreopoulos B."/>
            <person name="Baker S."/>
            <person name="Barry K."/>
            <person name="Bills G."/>
            <person name="Bluhm B."/>
            <person name="Cannon C."/>
            <person name="Castanera R."/>
            <person name="Culley D."/>
            <person name="Daum C."/>
            <person name="Ezra D."/>
            <person name="Gonzalez J."/>
            <person name="Henrissat B."/>
            <person name="Kuo A."/>
            <person name="Liang C."/>
            <person name="Lipzen A."/>
            <person name="Lutzoni F."/>
            <person name="Magnuson J."/>
            <person name="Mondo S."/>
            <person name="Nolan M."/>
            <person name="Ohm R."/>
            <person name="Pangilinan J."/>
            <person name="Park H.-J."/>
            <person name="Ramirez L."/>
            <person name="Alfaro M."/>
            <person name="Sun H."/>
            <person name="Tritt A."/>
            <person name="Yoshinaga Y."/>
            <person name="Zwiers L.-H."/>
            <person name="Turgeon B."/>
            <person name="Goodwin S."/>
            <person name="Spatafora J."/>
            <person name="Crous P."/>
            <person name="Grigoriev I."/>
        </authorList>
    </citation>
    <scope>NUCLEOTIDE SEQUENCE</scope>
    <source>
        <strain evidence="2">ATCC 74209</strain>
    </source>
</reference>
<accession>A0A9P4JS23</accession>
<organism evidence="2 3">
    <name type="scientific">Delitschia confertaspora ATCC 74209</name>
    <dbReference type="NCBI Taxonomy" id="1513339"/>
    <lineage>
        <taxon>Eukaryota</taxon>
        <taxon>Fungi</taxon>
        <taxon>Dikarya</taxon>
        <taxon>Ascomycota</taxon>
        <taxon>Pezizomycotina</taxon>
        <taxon>Dothideomycetes</taxon>
        <taxon>Pleosporomycetidae</taxon>
        <taxon>Pleosporales</taxon>
        <taxon>Delitschiaceae</taxon>
        <taxon>Delitschia</taxon>
    </lineage>
</organism>
<comment type="caution">
    <text evidence="2">The sequence shown here is derived from an EMBL/GenBank/DDBJ whole genome shotgun (WGS) entry which is preliminary data.</text>
</comment>
<keyword evidence="3" id="KW-1185">Reference proteome</keyword>
<evidence type="ECO:0000256" key="1">
    <source>
        <dbReference type="SAM" id="MobiDB-lite"/>
    </source>
</evidence>
<evidence type="ECO:0000313" key="2">
    <source>
        <dbReference type="EMBL" id="KAF2202182.1"/>
    </source>
</evidence>